<dbReference type="GO" id="GO:0006612">
    <property type="term" value="P:protein targeting to membrane"/>
    <property type="evidence" value="ECO:0007669"/>
    <property type="project" value="TreeGrafter"/>
</dbReference>
<name>A0A8C5YT29_MARMA</name>
<evidence type="ECO:0000256" key="6">
    <source>
        <dbReference type="ARBA" id="ARBA00023315"/>
    </source>
</evidence>
<evidence type="ECO:0000259" key="8">
    <source>
        <dbReference type="Pfam" id="PF01529"/>
    </source>
</evidence>
<dbReference type="PANTHER" id="PTHR22883:SF326">
    <property type="entry name" value="PALMITOYLTRANSFERASE ZDHHC19"/>
    <property type="match status" value="1"/>
</dbReference>
<sequence>MGKGGQAMEFSNDLKSPTQHPVGYAWFIPSLPATFNVVLLLNVSGVFFAFLWLALSGEWDFALVTGLLFLVTFSSLLSLNFSDTGSILPMSSLLTYITWMYRKAFQILRCPHCFFHHPPRTFHCVYCNICVEESYHHCRWVNNCMWHGNIRQILLLLGSLCLYLGALLVTCVIFLVHPRDMPLSLDKAMTCPCSPQDPHWKQQQFVEGGAGSQGHDNPFEEGCTRNCYLTLCAPLGHKYQSETVWLQREEGTEWVPMGALQSPRYSPAHHLTHLPGPNFQTMDFDSCGQGPPGSGEAAPLRVGLVLELKHLEPKKQDYGPGRHRVQVTGLQHTLRCPWIDKEKDGTAN</sequence>
<comment type="catalytic activity">
    <reaction evidence="7">
        <text>L-cysteinyl-[protein] + hexadecanoyl-CoA = S-hexadecanoyl-L-cysteinyl-[protein] + CoA</text>
        <dbReference type="Rhea" id="RHEA:36683"/>
        <dbReference type="Rhea" id="RHEA-COMP:10131"/>
        <dbReference type="Rhea" id="RHEA-COMP:11032"/>
        <dbReference type="ChEBI" id="CHEBI:29950"/>
        <dbReference type="ChEBI" id="CHEBI:57287"/>
        <dbReference type="ChEBI" id="CHEBI:57379"/>
        <dbReference type="ChEBI" id="CHEBI:74151"/>
        <dbReference type="EC" id="2.3.1.225"/>
    </reaction>
</comment>
<dbReference type="AlphaFoldDB" id="A0A8C5YT29"/>
<proteinExistence type="inferred from homology"/>
<dbReference type="GO" id="GO:0019706">
    <property type="term" value="F:protein-cysteine S-palmitoyltransferase activity"/>
    <property type="evidence" value="ECO:0007669"/>
    <property type="project" value="UniProtKB-EC"/>
</dbReference>
<protein>
    <recommendedName>
        <fullName evidence="7">Palmitoyltransferase</fullName>
        <ecNumber evidence="7">2.3.1.225</ecNumber>
    </recommendedName>
</protein>
<dbReference type="InterPro" id="IPR001594">
    <property type="entry name" value="Palmitoyltrfase_DHHC"/>
</dbReference>
<evidence type="ECO:0000256" key="2">
    <source>
        <dbReference type="ARBA" id="ARBA00022679"/>
    </source>
</evidence>
<keyword evidence="6 7" id="KW-0012">Acyltransferase</keyword>
<evidence type="ECO:0000256" key="1">
    <source>
        <dbReference type="ARBA" id="ARBA00004141"/>
    </source>
</evidence>
<accession>A0A8C5YT29</accession>
<feature type="transmembrane region" description="Helical" evidence="7">
    <location>
        <begin position="61"/>
        <end position="79"/>
    </location>
</feature>
<keyword evidence="4 7" id="KW-1133">Transmembrane helix</keyword>
<dbReference type="GO" id="GO:0005783">
    <property type="term" value="C:endoplasmic reticulum"/>
    <property type="evidence" value="ECO:0007669"/>
    <property type="project" value="TreeGrafter"/>
</dbReference>
<reference evidence="9" key="1">
    <citation type="submission" date="2025-08" db="UniProtKB">
        <authorList>
            <consortium name="Ensembl"/>
        </authorList>
    </citation>
    <scope>IDENTIFICATION</scope>
</reference>
<dbReference type="Pfam" id="PF01529">
    <property type="entry name" value="DHHC"/>
    <property type="match status" value="1"/>
</dbReference>
<dbReference type="InterPro" id="IPR039859">
    <property type="entry name" value="PFA4/ZDH16/20/ERF2-like"/>
</dbReference>
<organism evidence="9 10">
    <name type="scientific">Marmota marmota marmota</name>
    <name type="common">Alpine marmot</name>
    <dbReference type="NCBI Taxonomy" id="9994"/>
    <lineage>
        <taxon>Eukaryota</taxon>
        <taxon>Metazoa</taxon>
        <taxon>Chordata</taxon>
        <taxon>Craniata</taxon>
        <taxon>Vertebrata</taxon>
        <taxon>Euteleostomi</taxon>
        <taxon>Mammalia</taxon>
        <taxon>Eutheria</taxon>
        <taxon>Euarchontoglires</taxon>
        <taxon>Glires</taxon>
        <taxon>Rodentia</taxon>
        <taxon>Sciuromorpha</taxon>
        <taxon>Sciuridae</taxon>
        <taxon>Xerinae</taxon>
        <taxon>Marmotini</taxon>
        <taxon>Marmota</taxon>
    </lineage>
</organism>
<keyword evidence="2 7" id="KW-0808">Transferase</keyword>
<evidence type="ECO:0000256" key="3">
    <source>
        <dbReference type="ARBA" id="ARBA00022692"/>
    </source>
</evidence>
<dbReference type="GO" id="GO:0005794">
    <property type="term" value="C:Golgi apparatus"/>
    <property type="evidence" value="ECO:0007669"/>
    <property type="project" value="TreeGrafter"/>
</dbReference>
<feature type="transmembrane region" description="Helical" evidence="7">
    <location>
        <begin position="153"/>
        <end position="176"/>
    </location>
</feature>
<evidence type="ECO:0000313" key="10">
    <source>
        <dbReference type="Proteomes" id="UP000694407"/>
    </source>
</evidence>
<dbReference type="PANTHER" id="PTHR22883">
    <property type="entry name" value="ZINC FINGER DHHC DOMAIN CONTAINING PROTEIN"/>
    <property type="match status" value="1"/>
</dbReference>
<evidence type="ECO:0000256" key="5">
    <source>
        <dbReference type="ARBA" id="ARBA00023136"/>
    </source>
</evidence>
<dbReference type="PROSITE" id="PS50216">
    <property type="entry name" value="DHHC"/>
    <property type="match status" value="1"/>
</dbReference>
<evidence type="ECO:0000313" key="9">
    <source>
        <dbReference type="Ensembl" id="ENSMMMP00000003056.1"/>
    </source>
</evidence>
<dbReference type="GeneTree" id="ENSGT00940000161784"/>
<comment type="domain">
    <text evidence="7">The DHHC domain is required for palmitoyltransferase activity.</text>
</comment>
<dbReference type="GO" id="GO:0016020">
    <property type="term" value="C:membrane"/>
    <property type="evidence" value="ECO:0007669"/>
    <property type="project" value="UniProtKB-SubCell"/>
</dbReference>
<dbReference type="EC" id="2.3.1.225" evidence="7"/>
<keyword evidence="10" id="KW-1185">Reference proteome</keyword>
<comment type="subcellular location">
    <subcellularLocation>
        <location evidence="1">Membrane</location>
        <topology evidence="1">Multi-pass membrane protein</topology>
    </subcellularLocation>
</comment>
<feature type="domain" description="Palmitoyltransferase DHHC" evidence="8">
    <location>
        <begin position="110"/>
        <end position="178"/>
    </location>
</feature>
<dbReference type="Proteomes" id="UP000694407">
    <property type="component" value="Unplaced"/>
</dbReference>
<feature type="transmembrane region" description="Helical" evidence="7">
    <location>
        <begin position="33"/>
        <end position="54"/>
    </location>
</feature>
<evidence type="ECO:0000256" key="4">
    <source>
        <dbReference type="ARBA" id="ARBA00022989"/>
    </source>
</evidence>
<keyword evidence="3 7" id="KW-0812">Transmembrane</keyword>
<evidence type="ECO:0000256" key="7">
    <source>
        <dbReference type="RuleBase" id="RU079119"/>
    </source>
</evidence>
<comment type="similarity">
    <text evidence="7">Belongs to the DHHC palmitoyltransferase family.</text>
</comment>
<reference evidence="9" key="2">
    <citation type="submission" date="2025-09" db="UniProtKB">
        <authorList>
            <consortium name="Ensembl"/>
        </authorList>
    </citation>
    <scope>IDENTIFICATION</scope>
</reference>
<keyword evidence="5 7" id="KW-0472">Membrane</keyword>
<dbReference type="Ensembl" id="ENSMMMT00000003443.1">
    <property type="protein sequence ID" value="ENSMMMP00000003056.1"/>
    <property type="gene ID" value="ENSMMMG00000002779.1"/>
</dbReference>